<reference evidence="4" key="1">
    <citation type="submission" date="2017-02" db="UniProtKB">
        <authorList>
            <consortium name="WormBaseParasite"/>
        </authorList>
    </citation>
    <scope>IDENTIFICATION</scope>
</reference>
<evidence type="ECO:0000313" key="3">
    <source>
        <dbReference type="Proteomes" id="UP000278807"/>
    </source>
</evidence>
<gene>
    <name evidence="2" type="ORF">HNAJ_LOCUS12171</name>
</gene>
<keyword evidence="3" id="KW-1185">Reference proteome</keyword>
<evidence type="ECO:0000313" key="2">
    <source>
        <dbReference type="EMBL" id="VDO12363.1"/>
    </source>
</evidence>
<organism evidence="4">
    <name type="scientific">Rodentolepis nana</name>
    <name type="common">Dwarf tapeworm</name>
    <name type="synonym">Hymenolepis nana</name>
    <dbReference type="NCBI Taxonomy" id="102285"/>
    <lineage>
        <taxon>Eukaryota</taxon>
        <taxon>Metazoa</taxon>
        <taxon>Spiralia</taxon>
        <taxon>Lophotrochozoa</taxon>
        <taxon>Platyhelminthes</taxon>
        <taxon>Cestoda</taxon>
        <taxon>Eucestoda</taxon>
        <taxon>Cyclophyllidea</taxon>
        <taxon>Hymenolepididae</taxon>
        <taxon>Rodentolepis</taxon>
    </lineage>
</organism>
<reference evidence="2 3" key="2">
    <citation type="submission" date="2018-11" db="EMBL/GenBank/DDBJ databases">
        <authorList>
            <consortium name="Pathogen Informatics"/>
        </authorList>
    </citation>
    <scope>NUCLEOTIDE SEQUENCE [LARGE SCALE GENOMIC DNA]</scope>
</reference>
<accession>A0A0R3TWF1</accession>
<dbReference type="Proteomes" id="UP000278807">
    <property type="component" value="Unassembled WGS sequence"/>
</dbReference>
<dbReference type="AlphaFoldDB" id="A0A0R3TWF1"/>
<feature type="compositionally biased region" description="Basic and acidic residues" evidence="1">
    <location>
        <begin position="79"/>
        <end position="88"/>
    </location>
</feature>
<name>A0A0R3TWF1_RODNA</name>
<protein>
    <submittedName>
        <fullName evidence="4">Ovule protein</fullName>
    </submittedName>
</protein>
<evidence type="ECO:0000256" key="1">
    <source>
        <dbReference type="SAM" id="MobiDB-lite"/>
    </source>
</evidence>
<evidence type="ECO:0000313" key="4">
    <source>
        <dbReference type="WBParaSite" id="HNAJ_0001218201-mRNA-1"/>
    </source>
</evidence>
<proteinExistence type="predicted"/>
<dbReference type="WBParaSite" id="HNAJ_0001218201-mRNA-1">
    <property type="protein sequence ID" value="HNAJ_0001218201-mRNA-1"/>
    <property type="gene ID" value="HNAJ_0001218201"/>
</dbReference>
<feature type="region of interest" description="Disordered" evidence="1">
    <location>
        <begin position="47"/>
        <end position="88"/>
    </location>
</feature>
<sequence length="88" mass="10176">MKRWKQTVAIYVISRPKIAVKSSEKCQHISLCDDQIPVEARVKEKGCHPPFGRHRQFDKTDNTRGYTKRRSDSLNVCPTDREENGDST</sequence>
<dbReference type="EMBL" id="UZAE01014084">
    <property type="protein sequence ID" value="VDO12363.1"/>
    <property type="molecule type" value="Genomic_DNA"/>
</dbReference>